<comment type="caution">
    <text evidence="2">The sequence shown here is derived from an EMBL/GenBank/DDBJ whole genome shotgun (WGS) entry which is preliminary data.</text>
</comment>
<evidence type="ECO:0000313" key="3">
    <source>
        <dbReference type="Proteomes" id="UP000704176"/>
    </source>
</evidence>
<keyword evidence="3" id="KW-1185">Reference proteome</keyword>
<proteinExistence type="predicted"/>
<reference evidence="2 3" key="1">
    <citation type="submission" date="2021-09" db="EMBL/GenBank/DDBJ databases">
        <title>The complete genome sequence of a new microorganism.</title>
        <authorList>
            <person name="Zi Z."/>
        </authorList>
    </citation>
    <scope>NUCLEOTIDE SEQUENCE [LARGE SCALE GENOMIC DNA]</scope>
    <source>
        <strain evidence="2 3">WGZ8</strain>
    </source>
</reference>
<evidence type="ECO:0000313" key="2">
    <source>
        <dbReference type="EMBL" id="MBZ6074875.1"/>
    </source>
</evidence>
<gene>
    <name evidence="2" type="ORF">K9B37_00975</name>
</gene>
<organism evidence="2 3">
    <name type="scientific">Microvirga puerhi</name>
    <dbReference type="NCBI Taxonomy" id="2876078"/>
    <lineage>
        <taxon>Bacteria</taxon>
        <taxon>Pseudomonadati</taxon>
        <taxon>Pseudomonadota</taxon>
        <taxon>Alphaproteobacteria</taxon>
        <taxon>Hyphomicrobiales</taxon>
        <taxon>Methylobacteriaceae</taxon>
        <taxon>Microvirga</taxon>
    </lineage>
</organism>
<feature type="signal peptide" evidence="1">
    <location>
        <begin position="1"/>
        <end position="21"/>
    </location>
</feature>
<name>A0ABS7VI78_9HYPH</name>
<protein>
    <recommendedName>
        <fullName evidence="4">Secreted protein</fullName>
    </recommendedName>
</protein>
<dbReference type="EMBL" id="JAIRBM010000001">
    <property type="protein sequence ID" value="MBZ6074875.1"/>
    <property type="molecule type" value="Genomic_DNA"/>
</dbReference>
<evidence type="ECO:0008006" key="4">
    <source>
        <dbReference type="Google" id="ProtNLM"/>
    </source>
</evidence>
<accession>A0ABS7VI78</accession>
<sequence>MMRVTAIVAFTIATTAALAQAGPSTAERPCAADRALVNSRGAVVLSTGQYTYNRFVRDGRYCQVDQYPEVAYVPSLDTAQCFVGYRCQDGTEDF</sequence>
<feature type="chain" id="PRO_5046898861" description="Secreted protein" evidence="1">
    <location>
        <begin position="22"/>
        <end position="94"/>
    </location>
</feature>
<dbReference type="RefSeq" id="WP_224310927.1">
    <property type="nucleotide sequence ID" value="NZ_JAIRBM010000001.1"/>
</dbReference>
<evidence type="ECO:0000256" key="1">
    <source>
        <dbReference type="SAM" id="SignalP"/>
    </source>
</evidence>
<keyword evidence="1" id="KW-0732">Signal</keyword>
<dbReference type="Proteomes" id="UP000704176">
    <property type="component" value="Unassembled WGS sequence"/>
</dbReference>